<organism evidence="6 7">
    <name type="scientific">Leeia aquatica</name>
    <dbReference type="NCBI Taxonomy" id="2725557"/>
    <lineage>
        <taxon>Bacteria</taxon>
        <taxon>Pseudomonadati</taxon>
        <taxon>Pseudomonadota</taxon>
        <taxon>Betaproteobacteria</taxon>
        <taxon>Neisseriales</taxon>
        <taxon>Leeiaceae</taxon>
        <taxon>Leeia</taxon>
    </lineage>
</organism>
<dbReference type="PANTHER" id="PTHR11019">
    <property type="entry name" value="HTH-TYPE TRANSCRIPTIONAL REGULATOR NIMR"/>
    <property type="match status" value="1"/>
</dbReference>
<dbReference type="FunFam" id="1.10.10.60:FF:000132">
    <property type="entry name" value="AraC family transcriptional regulator"/>
    <property type="match status" value="1"/>
</dbReference>
<dbReference type="EMBL" id="JABAIM010000002">
    <property type="protein sequence ID" value="NLR75722.1"/>
    <property type="molecule type" value="Genomic_DNA"/>
</dbReference>
<dbReference type="InterPro" id="IPR018062">
    <property type="entry name" value="HTH_AraC-typ_CS"/>
</dbReference>
<sequence>MHLGDAPSPNRWLQEASERRDGPAILAVWGDDTASSDFQLGNRETGWHQHVRGQLFCVEDGLVQVETPHGAWVMPPHRAGWMPPDVPHRARLSGAHRGWNVLITPDLAVELPRTPCVLAVNPLLRALVDRATRWLHQAELDVAQLRLQAVLLDELQQAPQEALHLPMPQDRRLLKIVNALLLRLEDSRTLEAWAQWAGLSARTITRLFQQETGLSFAQWRQQARLVQALERLSNGERVAQVADALGYATPSAFISMFQRALGVTPARWFTSR</sequence>
<feature type="domain" description="HTH araC/xylS-type" evidence="5">
    <location>
        <begin position="174"/>
        <end position="271"/>
    </location>
</feature>
<keyword evidence="1" id="KW-0678">Repressor</keyword>
<reference evidence="6 7" key="1">
    <citation type="submission" date="2020-04" db="EMBL/GenBank/DDBJ databases">
        <title>Draft genome of Leeia sp. IMCC25680.</title>
        <authorList>
            <person name="Song J."/>
            <person name="Cho J.-C."/>
        </authorList>
    </citation>
    <scope>NUCLEOTIDE SEQUENCE [LARGE SCALE GENOMIC DNA]</scope>
    <source>
        <strain evidence="6 7">IMCC25680</strain>
    </source>
</reference>
<dbReference type="GO" id="GO:0003700">
    <property type="term" value="F:DNA-binding transcription factor activity"/>
    <property type="evidence" value="ECO:0007669"/>
    <property type="project" value="InterPro"/>
</dbReference>
<dbReference type="InterPro" id="IPR011051">
    <property type="entry name" value="RmlC_Cupin_sf"/>
</dbReference>
<evidence type="ECO:0000313" key="6">
    <source>
        <dbReference type="EMBL" id="NLR75722.1"/>
    </source>
</evidence>
<keyword evidence="4" id="KW-0804">Transcription</keyword>
<evidence type="ECO:0000256" key="2">
    <source>
        <dbReference type="ARBA" id="ARBA00023015"/>
    </source>
</evidence>
<name>A0A847SIL0_9NEIS</name>
<dbReference type="Pfam" id="PF12833">
    <property type="entry name" value="HTH_18"/>
    <property type="match status" value="1"/>
</dbReference>
<keyword evidence="2" id="KW-0805">Transcription regulation</keyword>
<keyword evidence="7" id="KW-1185">Reference proteome</keyword>
<dbReference type="SMART" id="SM00342">
    <property type="entry name" value="HTH_ARAC"/>
    <property type="match status" value="1"/>
</dbReference>
<dbReference type="GO" id="GO:0043565">
    <property type="term" value="F:sequence-specific DNA binding"/>
    <property type="evidence" value="ECO:0007669"/>
    <property type="project" value="InterPro"/>
</dbReference>
<dbReference type="PROSITE" id="PS00041">
    <property type="entry name" value="HTH_ARAC_FAMILY_1"/>
    <property type="match status" value="1"/>
</dbReference>
<dbReference type="SUPFAM" id="SSF46689">
    <property type="entry name" value="Homeodomain-like"/>
    <property type="match status" value="1"/>
</dbReference>
<dbReference type="InterPro" id="IPR009057">
    <property type="entry name" value="Homeodomain-like_sf"/>
</dbReference>
<accession>A0A847SIL0</accession>
<gene>
    <name evidence="6" type="ORF">HF682_11165</name>
</gene>
<dbReference type="Gene3D" id="1.10.10.60">
    <property type="entry name" value="Homeodomain-like"/>
    <property type="match status" value="1"/>
</dbReference>
<dbReference type="CDD" id="cd06124">
    <property type="entry name" value="cupin_NimR-like_N"/>
    <property type="match status" value="1"/>
</dbReference>
<evidence type="ECO:0000313" key="7">
    <source>
        <dbReference type="Proteomes" id="UP000587991"/>
    </source>
</evidence>
<keyword evidence="3" id="KW-0238">DNA-binding</keyword>
<dbReference type="InterPro" id="IPR018060">
    <property type="entry name" value="HTH_AraC"/>
</dbReference>
<dbReference type="PANTHER" id="PTHR11019:SF159">
    <property type="entry name" value="TRANSCRIPTIONAL REGULATOR-RELATED"/>
    <property type="match status" value="1"/>
</dbReference>
<proteinExistence type="predicted"/>
<evidence type="ECO:0000256" key="1">
    <source>
        <dbReference type="ARBA" id="ARBA00022491"/>
    </source>
</evidence>
<evidence type="ECO:0000256" key="4">
    <source>
        <dbReference type="ARBA" id="ARBA00023163"/>
    </source>
</evidence>
<comment type="caution">
    <text evidence="6">The sequence shown here is derived from an EMBL/GenBank/DDBJ whole genome shotgun (WGS) entry which is preliminary data.</text>
</comment>
<dbReference type="SUPFAM" id="SSF51182">
    <property type="entry name" value="RmlC-like cupins"/>
    <property type="match status" value="1"/>
</dbReference>
<dbReference type="Proteomes" id="UP000587991">
    <property type="component" value="Unassembled WGS sequence"/>
</dbReference>
<dbReference type="AlphaFoldDB" id="A0A847SIL0"/>
<evidence type="ECO:0000259" key="5">
    <source>
        <dbReference type="PROSITE" id="PS01124"/>
    </source>
</evidence>
<dbReference type="PROSITE" id="PS01124">
    <property type="entry name" value="HTH_ARAC_FAMILY_2"/>
    <property type="match status" value="1"/>
</dbReference>
<evidence type="ECO:0000256" key="3">
    <source>
        <dbReference type="ARBA" id="ARBA00023125"/>
    </source>
</evidence>
<protein>
    <submittedName>
        <fullName evidence="6">Helix-turn-helix transcriptional regulator</fullName>
    </submittedName>
</protein>